<reference evidence="1" key="3">
    <citation type="journal article" date="2019" name="G3 (Bethesda)">
        <title>Hybrid Assembly of the Genome of the Entomopathogenic Nematode Steinernema carpocapsae Identifies the X-Chromosome.</title>
        <authorList>
            <person name="Serra L."/>
            <person name="Macchietto M."/>
            <person name="Macias-Munoz A."/>
            <person name="McGill C.J."/>
            <person name="Rodriguez I.M."/>
            <person name="Rodriguez B."/>
            <person name="Murad R."/>
            <person name="Mortazavi A."/>
        </authorList>
    </citation>
    <scope>NUCLEOTIDE SEQUENCE</scope>
    <source>
        <strain evidence="1">ALL</strain>
    </source>
</reference>
<accession>A0A4U5NEA1</accession>
<reference evidence="1" key="1">
    <citation type="submission" date="2013-11" db="EMBL/GenBank/DDBJ databases">
        <authorList>
            <person name="Sternberg P."/>
            <person name="Dillman A."/>
            <person name="Macchietto M."/>
        </authorList>
    </citation>
    <scope>NUCLEOTIDE SEQUENCE</scope>
    <source>
        <strain evidence="1">ALL</strain>
    </source>
</reference>
<evidence type="ECO:0000313" key="1">
    <source>
        <dbReference type="EMBL" id="TKR81309.1"/>
    </source>
</evidence>
<comment type="caution">
    <text evidence="1">The sequence shown here is derived from an EMBL/GenBank/DDBJ whole genome shotgun (WGS) entry which is preliminary data.</text>
</comment>
<name>A0A4U5NEA1_STECR</name>
<organism evidence="1">
    <name type="scientific">Steinernema carpocapsae</name>
    <name type="common">Entomopathogenic nematode</name>
    <dbReference type="NCBI Taxonomy" id="34508"/>
    <lineage>
        <taxon>Eukaryota</taxon>
        <taxon>Metazoa</taxon>
        <taxon>Ecdysozoa</taxon>
        <taxon>Nematoda</taxon>
        <taxon>Chromadorea</taxon>
        <taxon>Rhabditida</taxon>
        <taxon>Tylenchina</taxon>
        <taxon>Panagrolaimomorpha</taxon>
        <taxon>Strongyloidoidea</taxon>
        <taxon>Steinernematidae</taxon>
        <taxon>Steinernema</taxon>
    </lineage>
</organism>
<sequence length="67" mass="7169">MLSTIPWGIHKTSSSFSPSLNPTSFGYPLRPDPLPGSSRVLLSWPSSVVIHVPLNLGASSAARRVIK</sequence>
<protein>
    <submittedName>
        <fullName evidence="1">Uncharacterized protein</fullName>
    </submittedName>
</protein>
<dbReference type="AlphaFoldDB" id="A0A4U5NEA1"/>
<proteinExistence type="predicted"/>
<dbReference type="EMBL" id="AZBU02000004">
    <property type="protein sequence ID" value="TKR81309.1"/>
    <property type="molecule type" value="Genomic_DNA"/>
</dbReference>
<gene>
    <name evidence="1" type="ORF">L596_015199</name>
</gene>
<reference evidence="1" key="2">
    <citation type="journal article" date="2015" name="Genome Biol.">
        <title>Comparative genomics of Steinernema reveals deeply conserved gene regulatory networks.</title>
        <authorList>
            <person name="Dillman A.R."/>
            <person name="Macchietto M."/>
            <person name="Porter C.F."/>
            <person name="Rogers A."/>
            <person name="Williams B."/>
            <person name="Antoshechkin I."/>
            <person name="Lee M.M."/>
            <person name="Goodwin Z."/>
            <person name="Lu X."/>
            <person name="Lewis E.E."/>
            <person name="Goodrich-Blair H."/>
            <person name="Stock S.P."/>
            <person name="Adams B.J."/>
            <person name="Sternberg P.W."/>
            <person name="Mortazavi A."/>
        </authorList>
    </citation>
    <scope>NUCLEOTIDE SEQUENCE [LARGE SCALE GENOMIC DNA]</scope>
    <source>
        <strain evidence="1">ALL</strain>
    </source>
</reference>